<evidence type="ECO:0000313" key="1">
    <source>
        <dbReference type="EMBL" id="WFD11971.1"/>
    </source>
</evidence>
<dbReference type="EMBL" id="CP120733">
    <property type="protein sequence ID" value="WFD11971.1"/>
    <property type="molecule type" value="Genomic_DNA"/>
</dbReference>
<dbReference type="Proteomes" id="UP001222800">
    <property type="component" value="Chromosome"/>
</dbReference>
<keyword evidence="2" id="KW-1185">Reference proteome</keyword>
<sequence>MKPFIISIISAIIIIFSWNYIYSNHIDATCTEFVDSLDSISNNIDKNNWKSVSNEFMKINKKWDSIRYKWSVLLDHHELDNIDVAMAKLIKNIELKNIPLSHEQIQSLKEFFKLISENEKLTLTNIL</sequence>
<dbReference type="RefSeq" id="WP_277734203.1">
    <property type="nucleotide sequence ID" value="NZ_CP120733.1"/>
</dbReference>
<reference evidence="1 2" key="1">
    <citation type="submission" date="2023-03" db="EMBL/GenBank/DDBJ databases">
        <title>Complete genome sequence of Tepidibacter sp. SWIR-1, isolated from a deep-sea hydrothermal vent.</title>
        <authorList>
            <person name="Li X."/>
        </authorList>
    </citation>
    <scope>NUCLEOTIDE SEQUENCE [LARGE SCALE GENOMIC DNA]</scope>
    <source>
        <strain evidence="1 2">SWIR-1</strain>
    </source>
</reference>
<dbReference type="InterPro" id="IPR025373">
    <property type="entry name" value="DUF4363"/>
</dbReference>
<proteinExistence type="predicted"/>
<gene>
    <name evidence="1" type="ORF">P4S50_07805</name>
</gene>
<organism evidence="1 2">
    <name type="scientific">Tepidibacter hydrothermalis</name>
    <dbReference type="NCBI Taxonomy" id="3036126"/>
    <lineage>
        <taxon>Bacteria</taxon>
        <taxon>Bacillati</taxon>
        <taxon>Bacillota</taxon>
        <taxon>Clostridia</taxon>
        <taxon>Peptostreptococcales</taxon>
        <taxon>Peptostreptococcaceae</taxon>
        <taxon>Tepidibacter</taxon>
    </lineage>
</organism>
<accession>A0ABY8EGS1</accession>
<protein>
    <submittedName>
        <fullName evidence="1">DUF4363 family protein</fullName>
    </submittedName>
</protein>
<dbReference type="Pfam" id="PF14276">
    <property type="entry name" value="DUF4363"/>
    <property type="match status" value="1"/>
</dbReference>
<name>A0ABY8EGS1_9FIRM</name>
<evidence type="ECO:0000313" key="2">
    <source>
        <dbReference type="Proteomes" id="UP001222800"/>
    </source>
</evidence>